<sequence length="437" mass="47693">MKIAKSSLIDPEKNEIYGIAAVALSFFVFAYSSRFGQISILAYYGVWFLPVVTDYRRVLGRYSRFLWIFSFGIFCFISAFWSPAFGVSLRTAIQYLTHIVCALIAMRMLSTKTLLRGGLIGTGIVLVYSILFGTYLMDAMDNTFSFVGAFSSKNQLGFFASLGVIFSYAAVMLFRMRGIWMIGAGGGALLSAYCLLASQSATSVITTAGVVALCIGLQGFMFFSPKHRRGFFAIALVFGLAGIVGALQFGAMDAILGVFGKDSTLTGRTYLWQQGIAAAAQSPIIGMGYQGYWVPGASEAERLWQEFFITGRSGFHFHNTYIESMVETGIIGTGLLVFILIACLTGHLKRLLTISRTPESLLFVGLSTLLVIRSFVEIDILNPYQVGSFLFYFMAGRLTLAVRPVKAKADRPQYGFMPNSPTGPERGQNGEPGIPAG</sequence>
<feature type="transmembrane region" description="Helical" evidence="6">
    <location>
        <begin position="38"/>
        <end position="53"/>
    </location>
</feature>
<name>A0A7X0JJ91_9HYPH</name>
<evidence type="ECO:0000256" key="4">
    <source>
        <dbReference type="ARBA" id="ARBA00023136"/>
    </source>
</evidence>
<accession>A0A7X0JJ91</accession>
<dbReference type="AlphaFoldDB" id="A0A7X0JJ91"/>
<feature type="transmembrane region" description="Helical" evidence="6">
    <location>
        <begin position="92"/>
        <end position="110"/>
    </location>
</feature>
<dbReference type="Proteomes" id="UP000585437">
    <property type="component" value="Unassembled WGS sequence"/>
</dbReference>
<evidence type="ECO:0000256" key="5">
    <source>
        <dbReference type="SAM" id="MobiDB-lite"/>
    </source>
</evidence>
<dbReference type="InterPro" id="IPR051533">
    <property type="entry name" value="WaaL-like"/>
</dbReference>
<dbReference type="GO" id="GO:0016020">
    <property type="term" value="C:membrane"/>
    <property type="evidence" value="ECO:0007669"/>
    <property type="project" value="UniProtKB-SubCell"/>
</dbReference>
<dbReference type="InterPro" id="IPR007016">
    <property type="entry name" value="O-antigen_ligase-rel_domated"/>
</dbReference>
<feature type="region of interest" description="Disordered" evidence="5">
    <location>
        <begin position="412"/>
        <end position="437"/>
    </location>
</feature>
<dbReference type="Pfam" id="PF04932">
    <property type="entry name" value="Wzy_C"/>
    <property type="match status" value="1"/>
</dbReference>
<evidence type="ECO:0000313" key="8">
    <source>
        <dbReference type="EMBL" id="MBB6508611.1"/>
    </source>
</evidence>
<evidence type="ECO:0000256" key="6">
    <source>
        <dbReference type="SAM" id="Phobius"/>
    </source>
</evidence>
<feature type="transmembrane region" description="Helical" evidence="6">
    <location>
        <begin position="65"/>
        <end position="86"/>
    </location>
</feature>
<organism evidence="8 9">
    <name type="scientific">Rhizobium soli</name>
    <dbReference type="NCBI Taxonomy" id="424798"/>
    <lineage>
        <taxon>Bacteria</taxon>
        <taxon>Pseudomonadati</taxon>
        <taxon>Pseudomonadota</taxon>
        <taxon>Alphaproteobacteria</taxon>
        <taxon>Hyphomicrobiales</taxon>
        <taxon>Rhizobiaceae</taxon>
        <taxon>Rhizobium/Agrobacterium group</taxon>
        <taxon>Rhizobium</taxon>
    </lineage>
</organism>
<evidence type="ECO:0000256" key="2">
    <source>
        <dbReference type="ARBA" id="ARBA00022692"/>
    </source>
</evidence>
<comment type="subcellular location">
    <subcellularLocation>
        <location evidence="1">Membrane</location>
        <topology evidence="1">Multi-pass membrane protein</topology>
    </subcellularLocation>
</comment>
<feature type="transmembrane region" description="Helical" evidence="6">
    <location>
        <begin position="329"/>
        <end position="348"/>
    </location>
</feature>
<feature type="transmembrane region" description="Helical" evidence="6">
    <location>
        <begin position="156"/>
        <end position="174"/>
    </location>
</feature>
<keyword evidence="2 6" id="KW-0812">Transmembrane</keyword>
<feature type="domain" description="O-antigen ligase-related" evidence="7">
    <location>
        <begin position="187"/>
        <end position="336"/>
    </location>
</feature>
<keyword evidence="9" id="KW-1185">Reference proteome</keyword>
<feature type="transmembrane region" description="Helical" evidence="6">
    <location>
        <begin position="179"/>
        <end position="198"/>
    </location>
</feature>
<feature type="transmembrane region" description="Helical" evidence="6">
    <location>
        <begin position="204"/>
        <end position="223"/>
    </location>
</feature>
<feature type="transmembrane region" description="Helical" evidence="6">
    <location>
        <begin position="117"/>
        <end position="136"/>
    </location>
</feature>
<dbReference type="PANTHER" id="PTHR37422:SF13">
    <property type="entry name" value="LIPOPOLYSACCHARIDE BIOSYNTHESIS PROTEIN PA4999-RELATED"/>
    <property type="match status" value="1"/>
</dbReference>
<feature type="transmembrane region" description="Helical" evidence="6">
    <location>
        <begin position="230"/>
        <end position="251"/>
    </location>
</feature>
<keyword evidence="4 6" id="KW-0472">Membrane</keyword>
<comment type="caution">
    <text evidence="8">The sequence shown here is derived from an EMBL/GenBank/DDBJ whole genome shotgun (WGS) entry which is preliminary data.</text>
</comment>
<keyword evidence="3 6" id="KW-1133">Transmembrane helix</keyword>
<protein>
    <submittedName>
        <fullName evidence="8">Exopolysaccharide production protein ExoQ</fullName>
    </submittedName>
</protein>
<proteinExistence type="predicted"/>
<dbReference type="RefSeq" id="WP_082476449.1">
    <property type="nucleotide sequence ID" value="NZ_JACHBU010000003.1"/>
</dbReference>
<evidence type="ECO:0000256" key="1">
    <source>
        <dbReference type="ARBA" id="ARBA00004141"/>
    </source>
</evidence>
<dbReference type="PANTHER" id="PTHR37422">
    <property type="entry name" value="TEICHURONIC ACID BIOSYNTHESIS PROTEIN TUAE"/>
    <property type="match status" value="1"/>
</dbReference>
<evidence type="ECO:0000313" key="9">
    <source>
        <dbReference type="Proteomes" id="UP000585437"/>
    </source>
</evidence>
<evidence type="ECO:0000256" key="3">
    <source>
        <dbReference type="ARBA" id="ARBA00022989"/>
    </source>
</evidence>
<dbReference type="EMBL" id="JACHBU010000003">
    <property type="protein sequence ID" value="MBB6508611.1"/>
    <property type="molecule type" value="Genomic_DNA"/>
</dbReference>
<reference evidence="8 9" key="1">
    <citation type="submission" date="2020-08" db="EMBL/GenBank/DDBJ databases">
        <title>The Agave Microbiome: Exploring the role of microbial communities in plant adaptations to desert environments.</title>
        <authorList>
            <person name="Partida-Martinez L.P."/>
        </authorList>
    </citation>
    <scope>NUCLEOTIDE SEQUENCE [LARGE SCALE GENOMIC DNA]</scope>
    <source>
        <strain evidence="8 9">AS3.12</strain>
    </source>
</reference>
<feature type="transmembrane region" description="Helical" evidence="6">
    <location>
        <begin position="16"/>
        <end position="32"/>
    </location>
</feature>
<evidence type="ECO:0000259" key="7">
    <source>
        <dbReference type="Pfam" id="PF04932"/>
    </source>
</evidence>
<gene>
    <name evidence="8" type="ORF">F4695_001960</name>
</gene>